<evidence type="ECO:0000259" key="2">
    <source>
        <dbReference type="Pfam" id="PF13919"/>
    </source>
</evidence>
<comment type="caution">
    <text evidence="3">The sequence shown here is derived from an EMBL/GenBank/DDBJ whole genome shotgun (WGS) entry which is preliminary data.</text>
</comment>
<feature type="region of interest" description="Disordered" evidence="1">
    <location>
        <begin position="312"/>
        <end position="357"/>
    </location>
</feature>
<feature type="region of interest" description="Disordered" evidence="1">
    <location>
        <begin position="256"/>
        <end position="284"/>
    </location>
</feature>
<feature type="compositionally biased region" description="Basic and acidic residues" evidence="1">
    <location>
        <begin position="76"/>
        <end position="85"/>
    </location>
</feature>
<proteinExistence type="predicted"/>
<feature type="region of interest" description="Disordered" evidence="1">
    <location>
        <begin position="1"/>
        <end position="126"/>
    </location>
</feature>
<dbReference type="EMBL" id="JAUJFL010000005">
    <property type="protein sequence ID" value="KAK2602385.1"/>
    <property type="molecule type" value="Genomic_DNA"/>
</dbReference>
<feature type="compositionally biased region" description="Polar residues" evidence="1">
    <location>
        <begin position="343"/>
        <end position="357"/>
    </location>
</feature>
<feature type="compositionally biased region" description="Low complexity" evidence="1">
    <location>
        <begin position="7"/>
        <end position="23"/>
    </location>
</feature>
<name>A0AAD9SA13_PHOAM</name>
<evidence type="ECO:0000313" key="4">
    <source>
        <dbReference type="Proteomes" id="UP001265746"/>
    </source>
</evidence>
<evidence type="ECO:0000313" key="3">
    <source>
        <dbReference type="EMBL" id="KAK2602385.1"/>
    </source>
</evidence>
<evidence type="ECO:0000256" key="1">
    <source>
        <dbReference type="SAM" id="MobiDB-lite"/>
    </source>
</evidence>
<sequence>MATSTYDLPLSSQQSSSDLSEPPDFTEEEIAQFSATMTPQTRSQRVAEEDNVSAHGQAKLNGDSAVTNKRPMSDGSTRDKGKDEIVAEIEVGTRASSRRRVPSKRAQVTFSPSTSSKTPALKKPKTSIKKWTPEYVTQNKQSPLANKDLRALLLHPGAWDVLDDEDKKEVLALFPDTRHILNANTPDARPNIMSLQNDNNFRHDTEEYVSNLKAGMHDPVWLRDAWAAHEARVAGQFDEYCIRRLEVDWKTTIPDELKPEHLRPAPPTESKREGKGEPQTEGLASTNGLAKDEEAADAAQADSTHVSIVANGSIKPDEANGSQVTESHAETNGDVDIQDVAMASTTDESAETVTNDFQKVSVDNILAKVNSNPEQMDTAQGID</sequence>
<dbReference type="InterPro" id="IPR028020">
    <property type="entry name" value="ASX_DEUBAD_dom"/>
</dbReference>
<dbReference type="Proteomes" id="UP001265746">
    <property type="component" value="Unassembled WGS sequence"/>
</dbReference>
<feature type="compositionally biased region" description="Basic and acidic residues" evidence="1">
    <location>
        <begin position="256"/>
        <end position="278"/>
    </location>
</feature>
<dbReference type="AlphaFoldDB" id="A0AAD9SA13"/>
<reference evidence="3" key="1">
    <citation type="submission" date="2023-06" db="EMBL/GenBank/DDBJ databases">
        <authorList>
            <person name="Noh H."/>
        </authorList>
    </citation>
    <scope>NUCLEOTIDE SEQUENCE</scope>
    <source>
        <strain evidence="3">DUCC20226</strain>
    </source>
</reference>
<feature type="compositionally biased region" description="Polar residues" evidence="1">
    <location>
        <begin position="33"/>
        <end position="44"/>
    </location>
</feature>
<gene>
    <name evidence="3" type="ORF">N8I77_008920</name>
</gene>
<accession>A0AAD9SA13</accession>
<organism evidence="3 4">
    <name type="scientific">Phomopsis amygdali</name>
    <name type="common">Fusicoccum amygdali</name>
    <dbReference type="NCBI Taxonomy" id="1214568"/>
    <lineage>
        <taxon>Eukaryota</taxon>
        <taxon>Fungi</taxon>
        <taxon>Dikarya</taxon>
        <taxon>Ascomycota</taxon>
        <taxon>Pezizomycotina</taxon>
        <taxon>Sordariomycetes</taxon>
        <taxon>Sordariomycetidae</taxon>
        <taxon>Diaporthales</taxon>
        <taxon>Diaporthaceae</taxon>
        <taxon>Diaporthe</taxon>
    </lineage>
</organism>
<feature type="domain" description="ASX DEUBAD" evidence="2">
    <location>
        <begin position="125"/>
        <end position="250"/>
    </location>
</feature>
<feature type="compositionally biased region" description="Polar residues" evidence="1">
    <location>
        <begin position="106"/>
        <end position="118"/>
    </location>
</feature>
<protein>
    <recommendedName>
        <fullName evidence="2">ASX DEUBAD domain-containing protein</fullName>
    </recommendedName>
</protein>
<keyword evidence="4" id="KW-1185">Reference proteome</keyword>
<dbReference type="Pfam" id="PF13919">
    <property type="entry name" value="ASXH"/>
    <property type="match status" value="1"/>
</dbReference>